<dbReference type="GO" id="GO:0004553">
    <property type="term" value="F:hydrolase activity, hydrolyzing O-glycosyl compounds"/>
    <property type="evidence" value="ECO:0007669"/>
    <property type="project" value="InterPro"/>
</dbReference>
<name>A0A5B2XGV1_9PSEU</name>
<dbReference type="InterPro" id="IPR001764">
    <property type="entry name" value="Glyco_hydro_3_N"/>
</dbReference>
<dbReference type="GO" id="GO:0005975">
    <property type="term" value="P:carbohydrate metabolic process"/>
    <property type="evidence" value="ECO:0007669"/>
    <property type="project" value="InterPro"/>
</dbReference>
<dbReference type="Pfam" id="PF00933">
    <property type="entry name" value="Glyco_hydro_3"/>
    <property type="match status" value="1"/>
</dbReference>
<dbReference type="InterPro" id="IPR050226">
    <property type="entry name" value="NagZ_Beta-hexosaminidase"/>
</dbReference>
<feature type="domain" description="Glycoside hydrolase family 3 N-terminal" evidence="4">
    <location>
        <begin position="36"/>
        <end position="325"/>
    </location>
</feature>
<comment type="caution">
    <text evidence="5">The sequence shown here is derived from an EMBL/GenBank/DDBJ whole genome shotgun (WGS) entry which is preliminary data.</text>
</comment>
<evidence type="ECO:0000313" key="5">
    <source>
        <dbReference type="EMBL" id="KAA2262404.1"/>
    </source>
</evidence>
<dbReference type="GO" id="GO:0009254">
    <property type="term" value="P:peptidoglycan turnover"/>
    <property type="evidence" value="ECO:0007669"/>
    <property type="project" value="TreeGrafter"/>
</dbReference>
<reference evidence="5 6" key="2">
    <citation type="submission" date="2019-09" db="EMBL/GenBank/DDBJ databases">
        <authorList>
            <person name="Jin C."/>
        </authorList>
    </citation>
    <scope>NUCLEOTIDE SEQUENCE [LARGE SCALE GENOMIC DNA]</scope>
    <source>
        <strain evidence="5 6">AN110305</strain>
    </source>
</reference>
<dbReference type="PANTHER" id="PTHR30480">
    <property type="entry name" value="BETA-HEXOSAMINIDASE-RELATED"/>
    <property type="match status" value="1"/>
</dbReference>
<evidence type="ECO:0000256" key="3">
    <source>
        <dbReference type="ARBA" id="ARBA00023295"/>
    </source>
</evidence>
<dbReference type="Gene3D" id="3.20.20.300">
    <property type="entry name" value="Glycoside hydrolase, family 3, N-terminal domain"/>
    <property type="match status" value="1"/>
</dbReference>
<reference evidence="5 6" key="1">
    <citation type="submission" date="2019-09" db="EMBL/GenBank/DDBJ databases">
        <title>Goodfellowia gen. nov., a new genus of the Pseudonocardineae related to Actinoalloteichus, containing Goodfellowia coeruleoviolacea gen. nov., comb. nov. gen. nov., comb. nov.</title>
        <authorList>
            <person name="Labeda D."/>
        </authorList>
    </citation>
    <scope>NUCLEOTIDE SEQUENCE [LARGE SCALE GENOMIC DNA]</scope>
    <source>
        <strain evidence="5 6">AN110305</strain>
    </source>
</reference>
<keyword evidence="3" id="KW-0326">Glycosidase</keyword>
<organism evidence="5 6">
    <name type="scientific">Solihabitans fulvus</name>
    <dbReference type="NCBI Taxonomy" id="1892852"/>
    <lineage>
        <taxon>Bacteria</taxon>
        <taxon>Bacillati</taxon>
        <taxon>Actinomycetota</taxon>
        <taxon>Actinomycetes</taxon>
        <taxon>Pseudonocardiales</taxon>
        <taxon>Pseudonocardiaceae</taxon>
        <taxon>Solihabitans</taxon>
    </lineage>
</organism>
<evidence type="ECO:0000256" key="2">
    <source>
        <dbReference type="ARBA" id="ARBA00022801"/>
    </source>
</evidence>
<dbReference type="AlphaFoldDB" id="A0A5B2XGV1"/>
<evidence type="ECO:0000259" key="4">
    <source>
        <dbReference type="Pfam" id="PF00933"/>
    </source>
</evidence>
<dbReference type="RefSeq" id="WP_149849986.1">
    <property type="nucleotide sequence ID" value="NZ_VUOB01000022.1"/>
</dbReference>
<gene>
    <name evidence="5" type="ORF">F0L68_14160</name>
</gene>
<keyword evidence="2 5" id="KW-0378">Hydrolase</keyword>
<comment type="similarity">
    <text evidence="1">Belongs to the glycosyl hydrolase 3 family.</text>
</comment>
<evidence type="ECO:0000313" key="6">
    <source>
        <dbReference type="Proteomes" id="UP000323454"/>
    </source>
</evidence>
<accession>A0A5B2XGV1</accession>
<dbReference type="PANTHER" id="PTHR30480:SF16">
    <property type="entry name" value="GLYCOSIDE HYDROLASE FAMILY 3 DOMAIN PROTEIN"/>
    <property type="match status" value="1"/>
</dbReference>
<dbReference type="InterPro" id="IPR017853">
    <property type="entry name" value="GH"/>
</dbReference>
<dbReference type="InterPro" id="IPR036962">
    <property type="entry name" value="Glyco_hydro_3_N_sf"/>
</dbReference>
<protein>
    <submittedName>
        <fullName evidence="5">Glycoside hydrolase family 3 protein</fullName>
    </submittedName>
</protein>
<dbReference type="EMBL" id="VUOB01000022">
    <property type="protein sequence ID" value="KAA2262404.1"/>
    <property type="molecule type" value="Genomic_DNA"/>
</dbReference>
<evidence type="ECO:0000256" key="1">
    <source>
        <dbReference type="ARBA" id="ARBA00005336"/>
    </source>
</evidence>
<keyword evidence="6" id="KW-1185">Reference proteome</keyword>
<dbReference type="Proteomes" id="UP000323454">
    <property type="component" value="Unassembled WGS sequence"/>
</dbReference>
<dbReference type="SUPFAM" id="SSF51445">
    <property type="entry name" value="(Trans)glycosidases"/>
    <property type="match status" value="1"/>
</dbReference>
<proteinExistence type="inferred from homology"/>
<sequence length="489" mass="49842">MSTVDGSLRRLAASVLLPGFEGTTAPDWLLRRVGDGLGGVVLFGRNVVNDEQVTALTASLRAARPGVVIGIDEEGGDVTRLDAGRGSDVPGSHALGAADDVDLTRAVAAAMGARLSACGITVDLAPSADLNLTLDDPVIGVRAFGSNPTAAARHVAAFVEGLQSSGVAACAKHFPGHGASAVDSHLALPVLPRTEDELRAVELVPFQAAVHAGVRSVMTGHLVVTAWGEQPATLNPRAVQVLREELGFTGAIITDALDMRAVAGTTGMADGAVRAIAAGVDALCVGGEPLDEAGVDWLVDALVEAVVSGELPESRLVEAAARMAALGVSPVGATGHDHSLGLHAARLAIQVRGDLRLPDAPLVLDLMVPPTIAVGDVPWGLGPYLTELLPGTTVLATRSITPEEVEAIAAGRPVVVVTRDAHRHAWARELVTGLARIGLDLVHVETGVPGPDLGTRARIDTHGGSRVSLRAAAERIAGAVASPVSGGTK</sequence>
<dbReference type="OrthoDB" id="9805821at2"/>